<evidence type="ECO:0000313" key="1">
    <source>
        <dbReference type="EMBL" id="OGL79133.1"/>
    </source>
</evidence>
<reference evidence="1 2" key="1">
    <citation type="journal article" date="2016" name="Nat. Commun.">
        <title>Thousands of microbial genomes shed light on interconnected biogeochemical processes in an aquifer system.</title>
        <authorList>
            <person name="Anantharaman K."/>
            <person name="Brown C.T."/>
            <person name="Hug L.A."/>
            <person name="Sharon I."/>
            <person name="Castelle C.J."/>
            <person name="Probst A.J."/>
            <person name="Thomas B.C."/>
            <person name="Singh A."/>
            <person name="Wilkins M.J."/>
            <person name="Karaoz U."/>
            <person name="Brodie E.L."/>
            <person name="Williams K.H."/>
            <person name="Hubbard S.S."/>
            <person name="Banfield J.F."/>
        </authorList>
    </citation>
    <scope>NUCLEOTIDE SEQUENCE [LARGE SCALE GENOMIC DNA]</scope>
</reference>
<proteinExistence type="predicted"/>
<sequence>MENIAIITYNCISRTTSFPSGWHERNGRKALLLQNTKGEGSWQDGQIDADRRREQVRTLWDELRAELPKLDHVVVYVGANGSQSAIALAAQLSPAKVTFVGCDCGLLEKEVLVRAAGMGDARRLLCECGGHVTLERMFHRFLESGELISDDPS</sequence>
<accession>A0A1F7ULH3</accession>
<comment type="caution">
    <text evidence="1">The sequence shown here is derived from an EMBL/GenBank/DDBJ whole genome shotgun (WGS) entry which is preliminary data.</text>
</comment>
<dbReference type="AlphaFoldDB" id="A0A1F7ULH3"/>
<dbReference type="STRING" id="1802399.A3E39_04185"/>
<name>A0A1F7ULH3_9BACT</name>
<organism evidence="1 2">
    <name type="scientific">Candidatus Uhrbacteria bacterium RIFCSPHIGHO2_12_FULL_60_25</name>
    <dbReference type="NCBI Taxonomy" id="1802399"/>
    <lineage>
        <taxon>Bacteria</taxon>
        <taxon>Candidatus Uhriibacteriota</taxon>
    </lineage>
</organism>
<evidence type="ECO:0000313" key="2">
    <source>
        <dbReference type="Proteomes" id="UP000176603"/>
    </source>
</evidence>
<protein>
    <submittedName>
        <fullName evidence="1">Uncharacterized protein</fullName>
    </submittedName>
</protein>
<dbReference type="EMBL" id="MGEH01000017">
    <property type="protein sequence ID" value="OGL79133.1"/>
    <property type="molecule type" value="Genomic_DNA"/>
</dbReference>
<dbReference type="Proteomes" id="UP000176603">
    <property type="component" value="Unassembled WGS sequence"/>
</dbReference>
<gene>
    <name evidence="1" type="ORF">A3E39_04185</name>
</gene>